<evidence type="ECO:0008006" key="5">
    <source>
        <dbReference type="Google" id="ProtNLM"/>
    </source>
</evidence>
<proteinExistence type="predicted"/>
<reference evidence="3 4" key="1">
    <citation type="journal article" date="2015" name="Nature">
        <title>rRNA introns, odd ribosomes, and small enigmatic genomes across a large radiation of phyla.</title>
        <authorList>
            <person name="Brown C.T."/>
            <person name="Hug L.A."/>
            <person name="Thomas B.C."/>
            <person name="Sharon I."/>
            <person name="Castelle C.J."/>
            <person name="Singh A."/>
            <person name="Wilkins M.J."/>
            <person name="Williams K.H."/>
            <person name="Banfield J.F."/>
        </authorList>
    </citation>
    <scope>NUCLEOTIDE SEQUENCE [LARGE SCALE GENOMIC DNA]</scope>
</reference>
<dbReference type="AlphaFoldDB" id="A0A0G0BBD8"/>
<keyword evidence="2" id="KW-0812">Transmembrane</keyword>
<dbReference type="Proteomes" id="UP000034952">
    <property type="component" value="Unassembled WGS sequence"/>
</dbReference>
<organism evidence="3 4">
    <name type="scientific">Candidatus Nomurabacteria bacterium GW2011_GWE1_35_16</name>
    <dbReference type="NCBI Taxonomy" id="1618761"/>
    <lineage>
        <taxon>Bacteria</taxon>
        <taxon>Candidatus Nomuraibacteriota</taxon>
    </lineage>
</organism>
<keyword evidence="2" id="KW-0472">Membrane</keyword>
<evidence type="ECO:0000256" key="1">
    <source>
        <dbReference type="SAM" id="MobiDB-lite"/>
    </source>
</evidence>
<dbReference type="EMBL" id="LBPY01000002">
    <property type="protein sequence ID" value="KKP66803.1"/>
    <property type="molecule type" value="Genomic_DNA"/>
</dbReference>
<feature type="transmembrane region" description="Helical" evidence="2">
    <location>
        <begin position="28"/>
        <end position="52"/>
    </location>
</feature>
<name>A0A0G0BBD8_9BACT</name>
<keyword evidence="2" id="KW-1133">Transmembrane helix</keyword>
<sequence length="225" mass="25131">MDNSFQTSFIPKKPIISSGYNAPKNKTLSISMVVSVFILIVVCGAMGGLFVYKDYLQKNKAELSANLLKIKDSFNKDTIALLEMYDKKSSVATQVLDGHMVLSPLFEAINEFTLSSIQYTKFEYSIINNIISVKMSGIAKDYKSIALQADVFSSNKDNTFKDLVFSNLTKDKTNFVTFDLEFNTDVKLLSYKDNIITNINSNPVSDSTSDTENVIDTLPETNQTQ</sequence>
<gene>
    <name evidence="3" type="ORF">UR64_C0002G0019</name>
</gene>
<protein>
    <recommendedName>
        <fullName evidence="5">Fimbrial assembly family protein</fullName>
    </recommendedName>
</protein>
<evidence type="ECO:0000313" key="3">
    <source>
        <dbReference type="EMBL" id="KKP66803.1"/>
    </source>
</evidence>
<comment type="caution">
    <text evidence="3">The sequence shown here is derived from an EMBL/GenBank/DDBJ whole genome shotgun (WGS) entry which is preliminary data.</text>
</comment>
<feature type="region of interest" description="Disordered" evidence="1">
    <location>
        <begin position="202"/>
        <end position="225"/>
    </location>
</feature>
<evidence type="ECO:0000256" key="2">
    <source>
        <dbReference type="SAM" id="Phobius"/>
    </source>
</evidence>
<evidence type="ECO:0000313" key="4">
    <source>
        <dbReference type="Proteomes" id="UP000034952"/>
    </source>
</evidence>
<accession>A0A0G0BBD8</accession>